<evidence type="ECO:0000256" key="1">
    <source>
        <dbReference type="ARBA" id="ARBA00001554"/>
    </source>
</evidence>
<feature type="region of interest" description="Disordered" evidence="6">
    <location>
        <begin position="1"/>
        <end position="23"/>
    </location>
</feature>
<evidence type="ECO:0000313" key="7">
    <source>
        <dbReference type="EMBL" id="EFJ47780.1"/>
    </source>
</evidence>
<dbReference type="RefSeq" id="XP_002951251.1">
    <property type="nucleotide sequence ID" value="XM_002951205.1"/>
</dbReference>
<evidence type="ECO:0000256" key="4">
    <source>
        <dbReference type="ARBA" id="ARBA00023239"/>
    </source>
</evidence>
<dbReference type="AlphaFoldDB" id="D8TXT2"/>
<dbReference type="InterPro" id="IPR001533">
    <property type="entry name" value="Pterin_deHydtase"/>
</dbReference>
<dbReference type="PROSITE" id="PS50096">
    <property type="entry name" value="IQ"/>
    <property type="match status" value="2"/>
</dbReference>
<dbReference type="KEGG" id="vcn:VOLCADRAFT_91715"/>
<dbReference type="GeneID" id="9615411"/>
<evidence type="ECO:0000256" key="3">
    <source>
        <dbReference type="ARBA" id="ARBA00013252"/>
    </source>
</evidence>
<reference evidence="7 8" key="1">
    <citation type="journal article" date="2010" name="Science">
        <title>Genomic analysis of organismal complexity in the multicellular green alga Volvox carteri.</title>
        <authorList>
            <person name="Prochnik S.E."/>
            <person name="Umen J."/>
            <person name="Nedelcu A.M."/>
            <person name="Hallmann A."/>
            <person name="Miller S.M."/>
            <person name="Nishii I."/>
            <person name="Ferris P."/>
            <person name="Kuo A."/>
            <person name="Mitros T."/>
            <person name="Fritz-Laylin L.K."/>
            <person name="Hellsten U."/>
            <person name="Chapman J."/>
            <person name="Simakov O."/>
            <person name="Rensing S.A."/>
            <person name="Terry A."/>
            <person name="Pangilinan J."/>
            <person name="Kapitonov V."/>
            <person name="Jurka J."/>
            <person name="Salamov A."/>
            <person name="Shapiro H."/>
            <person name="Schmutz J."/>
            <person name="Grimwood J."/>
            <person name="Lindquist E."/>
            <person name="Lucas S."/>
            <person name="Grigoriev I.V."/>
            <person name="Schmitt R."/>
            <person name="Kirk D."/>
            <person name="Rokhsar D.S."/>
        </authorList>
    </citation>
    <scope>NUCLEOTIDE SEQUENCE [LARGE SCALE GENOMIC DNA]</scope>
    <source>
        <strain evidence="8">f. Nagariensis / Eve</strain>
    </source>
</reference>
<dbReference type="InterPro" id="IPR036428">
    <property type="entry name" value="PCD_sf"/>
</dbReference>
<keyword evidence="8" id="KW-1185">Reference proteome</keyword>
<dbReference type="InterPro" id="IPR000048">
    <property type="entry name" value="IQ_motif_EF-hand-BS"/>
</dbReference>
<dbReference type="Proteomes" id="UP000001058">
    <property type="component" value="Unassembled WGS sequence"/>
</dbReference>
<evidence type="ECO:0000256" key="6">
    <source>
        <dbReference type="SAM" id="MobiDB-lite"/>
    </source>
</evidence>
<accession>D8TXT2</accession>
<dbReference type="SUPFAM" id="SSF55248">
    <property type="entry name" value="PCD-like"/>
    <property type="match status" value="1"/>
</dbReference>
<dbReference type="PANTHER" id="PTHR12599">
    <property type="entry name" value="PTERIN-4-ALPHA-CARBINOLAMINE DEHYDRATASE"/>
    <property type="match status" value="1"/>
</dbReference>
<sequence>MSSTTLNIQGPGADKLRSAGCGGACSRDTPKVEPAELDDYMRSLPAWHLNADKTMITRSFTAKNFMAAIRFFNKLAEVAEEEGHHPDIHLRNFREVEINLSTHAVSGLTMPDLVMAAKLDALEVEYSPKWAKQEAERLAATAATTTGGGGDPLTVGSWRLVRGSGGDRETEESGPNTSIATLWVRPGIALGNTMENALLPRSRVKFNSAMTATHDDLHVSRHCEDVETRLLGNAEQVAAVWRGFYSRWEGPAAETIQKWWRGHVARRFVQALRSGHLLKSGAHEHVVETAAVVIQRYWRGLRGRREAAERRKAVLDIQRWWKHVKQCPWTSAPAADLRQPCRTSLLSPQQNDAVKF</sequence>
<dbReference type="OrthoDB" id="277398at2759"/>
<name>D8TXT2_VOLCA</name>
<feature type="region of interest" description="Disordered" evidence="6">
    <location>
        <begin position="142"/>
        <end position="177"/>
    </location>
</feature>
<dbReference type="GO" id="GO:0006729">
    <property type="term" value="P:tetrahydrobiopterin biosynthetic process"/>
    <property type="evidence" value="ECO:0007669"/>
    <property type="project" value="InterPro"/>
</dbReference>
<dbReference type="SUPFAM" id="SSF52540">
    <property type="entry name" value="P-loop containing nucleoside triphosphate hydrolases"/>
    <property type="match status" value="1"/>
</dbReference>
<dbReference type="SMART" id="SM00015">
    <property type="entry name" value="IQ"/>
    <property type="match status" value="2"/>
</dbReference>
<evidence type="ECO:0000256" key="2">
    <source>
        <dbReference type="ARBA" id="ARBA00006472"/>
    </source>
</evidence>
<dbReference type="eggNOG" id="KOG4073">
    <property type="taxonomic scope" value="Eukaryota"/>
</dbReference>
<protein>
    <recommendedName>
        <fullName evidence="3">4a-hydroxytetrahydrobiopterin dehydratase</fullName>
        <ecNumber evidence="3">4.2.1.96</ecNumber>
    </recommendedName>
    <alternativeName>
        <fullName evidence="5">4-alpha-hydroxy-tetrahydropterin dehydratase</fullName>
    </alternativeName>
</protein>
<dbReference type="Pfam" id="PF01329">
    <property type="entry name" value="Pterin_4a"/>
    <property type="match status" value="1"/>
</dbReference>
<dbReference type="Pfam" id="PF00612">
    <property type="entry name" value="IQ"/>
    <property type="match status" value="2"/>
</dbReference>
<evidence type="ECO:0000256" key="5">
    <source>
        <dbReference type="ARBA" id="ARBA00030497"/>
    </source>
</evidence>
<proteinExistence type="inferred from homology"/>
<dbReference type="PANTHER" id="PTHR12599:SF0">
    <property type="entry name" value="PTERIN-4-ALPHA-CARBINOLAMINE DEHYDRATASE"/>
    <property type="match status" value="1"/>
</dbReference>
<dbReference type="Gene3D" id="3.30.1360.20">
    <property type="entry name" value="Transcriptional coactivator/pterin dehydratase"/>
    <property type="match status" value="1"/>
</dbReference>
<comment type="similarity">
    <text evidence="2">Belongs to the pterin-4-alpha-carbinolamine dehydratase family.</text>
</comment>
<organism evidence="8">
    <name type="scientific">Volvox carteri f. nagariensis</name>
    <dbReference type="NCBI Taxonomy" id="3068"/>
    <lineage>
        <taxon>Eukaryota</taxon>
        <taxon>Viridiplantae</taxon>
        <taxon>Chlorophyta</taxon>
        <taxon>core chlorophytes</taxon>
        <taxon>Chlorophyceae</taxon>
        <taxon>CS clade</taxon>
        <taxon>Chlamydomonadales</taxon>
        <taxon>Volvocaceae</taxon>
        <taxon>Volvox</taxon>
    </lineage>
</organism>
<dbReference type="EMBL" id="GL378343">
    <property type="protein sequence ID" value="EFJ47780.1"/>
    <property type="molecule type" value="Genomic_DNA"/>
</dbReference>
<dbReference type="InParanoid" id="D8TXT2"/>
<dbReference type="STRING" id="3068.D8TXT2"/>
<dbReference type="Gene3D" id="1.20.5.190">
    <property type="match status" value="1"/>
</dbReference>
<gene>
    <name evidence="7" type="ORF">VOLCADRAFT_91715</name>
</gene>
<dbReference type="EC" id="4.2.1.96" evidence="3"/>
<dbReference type="GO" id="GO:0008124">
    <property type="term" value="F:4-alpha-hydroxytetrahydrobiopterin dehydratase activity"/>
    <property type="evidence" value="ECO:0007669"/>
    <property type="project" value="UniProtKB-EC"/>
</dbReference>
<comment type="catalytic activity">
    <reaction evidence="1">
        <text>(4aS,6R)-4a-hydroxy-L-erythro-5,6,7,8-tetrahydrobiopterin = (6R)-L-erythro-6,7-dihydrobiopterin + H2O</text>
        <dbReference type="Rhea" id="RHEA:11920"/>
        <dbReference type="ChEBI" id="CHEBI:15377"/>
        <dbReference type="ChEBI" id="CHEBI:15642"/>
        <dbReference type="ChEBI" id="CHEBI:43120"/>
        <dbReference type="EC" id="4.2.1.96"/>
    </reaction>
</comment>
<dbReference type="InterPro" id="IPR027417">
    <property type="entry name" value="P-loop_NTPase"/>
</dbReference>
<evidence type="ECO:0000313" key="8">
    <source>
        <dbReference type="Proteomes" id="UP000001058"/>
    </source>
</evidence>
<keyword evidence="4" id="KW-0456">Lyase</keyword>
<dbReference type="CDD" id="cd23767">
    <property type="entry name" value="IQCD"/>
    <property type="match status" value="1"/>
</dbReference>